<dbReference type="Proteomes" id="UP000266861">
    <property type="component" value="Unassembled WGS sequence"/>
</dbReference>
<sequence length="483" mass="56309">MIKKITEKERNNIFADIKNLILDQSRFSLDNLLTYSVSNWLSQQNPTIIQFIEILTHNTNNEEILTEEKLFKQAVAVEAIYGSRCSKYVSAINLVASAIKYSISRSKTIVDIDNHIIGAESYTKFINWLESLTIEQSKLPSGLLFLAFDNEQKGQKNYLDRGYNTVVFHTVTSFIAFNYGFNNNIQATIDPWLYSELTPLQYEELYDLTFDMKSEIHKELVKYLSTILKELCLEKKQATNSIDNAVCPKCNAKLPTISEINQQHHNSSHILLDITNTIDKIEKPLILRHHSFNKQIKSTNTSYTYTNINQESILQNKIQIPQLFVPDPLGVNPNSISNIRMVFKYIEEITGIKDNIRKWAIVTCDGIPYHRAQKIKREFPWLILIPGPLYEEMNMLKSFVELNWDIDIKIFAQCQGYRTENQKKNPSVEDYLIWAQNQTDATYQLKYEQIFYYLQAIINFRTGVRTNRFLLKMATRRTFAPIW</sequence>
<keyword evidence="2" id="KW-1185">Reference proteome</keyword>
<proteinExistence type="predicted"/>
<gene>
    <name evidence="1" type="ORF">Glove_28g32</name>
</gene>
<dbReference type="EMBL" id="PQFF01000026">
    <property type="protein sequence ID" value="RHZ87942.1"/>
    <property type="molecule type" value="Genomic_DNA"/>
</dbReference>
<evidence type="ECO:0000313" key="2">
    <source>
        <dbReference type="Proteomes" id="UP000266861"/>
    </source>
</evidence>
<protein>
    <submittedName>
        <fullName evidence="1">Uncharacterized protein</fullName>
    </submittedName>
</protein>
<reference evidence="1 2" key="1">
    <citation type="submission" date="2018-08" db="EMBL/GenBank/DDBJ databases">
        <title>Genome and evolution of the arbuscular mycorrhizal fungus Diversispora epigaea (formerly Glomus versiforme) and its bacterial endosymbionts.</title>
        <authorList>
            <person name="Sun X."/>
            <person name="Fei Z."/>
            <person name="Harrison M."/>
        </authorList>
    </citation>
    <scope>NUCLEOTIDE SEQUENCE [LARGE SCALE GENOMIC DNA]</scope>
    <source>
        <strain evidence="1 2">IT104</strain>
    </source>
</reference>
<accession>A0A397JKV3</accession>
<name>A0A397JKV3_9GLOM</name>
<dbReference type="AlphaFoldDB" id="A0A397JKV3"/>
<organism evidence="1 2">
    <name type="scientific">Diversispora epigaea</name>
    <dbReference type="NCBI Taxonomy" id="1348612"/>
    <lineage>
        <taxon>Eukaryota</taxon>
        <taxon>Fungi</taxon>
        <taxon>Fungi incertae sedis</taxon>
        <taxon>Mucoromycota</taxon>
        <taxon>Glomeromycotina</taxon>
        <taxon>Glomeromycetes</taxon>
        <taxon>Diversisporales</taxon>
        <taxon>Diversisporaceae</taxon>
        <taxon>Diversispora</taxon>
    </lineage>
</organism>
<evidence type="ECO:0000313" key="1">
    <source>
        <dbReference type="EMBL" id="RHZ87942.1"/>
    </source>
</evidence>
<dbReference type="OrthoDB" id="2448326at2759"/>
<comment type="caution">
    <text evidence="1">The sequence shown here is derived from an EMBL/GenBank/DDBJ whole genome shotgun (WGS) entry which is preliminary data.</text>
</comment>